<sequence length="199" mass="22440">MIDPQVSFSLHAWVDESMQMPTQERVGMYVLAAAIADPEECEPVRDSLRELLKKKGARFHWRDESAQRHLKIASAIGAYDKVHLVVVGVPIDPRRQERARRLCMERLLHELEKLGVTRVWLESRTESLNRSDIRLVDAVRNKGRISPSTHVDFANPTVEPMLWVPDAVAGITAHARGGRALDVRLALGDGVEEVNIELL</sequence>
<proteinExistence type="predicted"/>
<keyword evidence="2" id="KW-1185">Reference proteome</keyword>
<gene>
    <name evidence="1" type="ORF">L1785_04735</name>
</gene>
<dbReference type="Proteomes" id="UP001165405">
    <property type="component" value="Unassembled WGS sequence"/>
</dbReference>
<dbReference type="EMBL" id="JAKGSG010000020">
    <property type="protein sequence ID" value="MCF4120280.1"/>
    <property type="molecule type" value="Genomic_DNA"/>
</dbReference>
<reference evidence="1" key="1">
    <citation type="submission" date="2022-01" db="EMBL/GenBank/DDBJ databases">
        <title>Antribacter sp. nov., isolated from Guizhou of China.</title>
        <authorList>
            <person name="Chengliang C."/>
            <person name="Ya Z."/>
        </authorList>
    </citation>
    <scope>NUCLEOTIDE SEQUENCE</scope>
    <source>
        <strain evidence="1">KLBMP 9083</strain>
    </source>
</reference>
<name>A0AA41QB99_9MICO</name>
<organism evidence="1 2">
    <name type="scientific">Antribacter soli</name>
    <dbReference type="NCBI Taxonomy" id="2910976"/>
    <lineage>
        <taxon>Bacteria</taxon>
        <taxon>Bacillati</taxon>
        <taxon>Actinomycetota</taxon>
        <taxon>Actinomycetes</taxon>
        <taxon>Micrococcales</taxon>
        <taxon>Promicromonosporaceae</taxon>
        <taxon>Antribacter</taxon>
    </lineage>
</organism>
<dbReference type="RefSeq" id="WP_236088055.1">
    <property type="nucleotide sequence ID" value="NZ_JAKGSG010000020.1"/>
</dbReference>
<accession>A0AA41QB99</accession>
<protein>
    <recommendedName>
        <fullName evidence="3">DUF3800 domain-containing protein</fullName>
    </recommendedName>
</protein>
<dbReference type="AlphaFoldDB" id="A0AA41QB99"/>
<evidence type="ECO:0000313" key="1">
    <source>
        <dbReference type="EMBL" id="MCF4120280.1"/>
    </source>
</evidence>
<comment type="caution">
    <text evidence="1">The sequence shown here is derived from an EMBL/GenBank/DDBJ whole genome shotgun (WGS) entry which is preliminary data.</text>
</comment>
<evidence type="ECO:0000313" key="2">
    <source>
        <dbReference type="Proteomes" id="UP001165405"/>
    </source>
</evidence>
<evidence type="ECO:0008006" key="3">
    <source>
        <dbReference type="Google" id="ProtNLM"/>
    </source>
</evidence>